<dbReference type="Proteomes" id="UP001156831">
    <property type="component" value="Unassembled WGS sequence"/>
</dbReference>
<dbReference type="Pfam" id="PF03724">
    <property type="entry name" value="META"/>
    <property type="match status" value="1"/>
</dbReference>
<dbReference type="RefSeq" id="WP_280598867.1">
    <property type="nucleotide sequence ID" value="NZ_JARXRN010000006.1"/>
</dbReference>
<feature type="signal peptide" evidence="2">
    <location>
        <begin position="1"/>
        <end position="25"/>
    </location>
</feature>
<accession>A0ABT6JE64</accession>
<feature type="chain" id="PRO_5047531277" evidence="2">
    <location>
        <begin position="26"/>
        <end position="271"/>
    </location>
</feature>
<evidence type="ECO:0000256" key="1">
    <source>
        <dbReference type="SAM" id="MobiDB-lite"/>
    </source>
</evidence>
<dbReference type="InterPro" id="IPR053147">
    <property type="entry name" value="Hsp_HslJ-like"/>
</dbReference>
<name>A0ABT6JE64_9GAMM</name>
<sequence>MRPLALLPLAVALAACTPSSPTASAPPPSSQVAPPASSASGGALDARALAAAHWRLTGAVDAAGVRIGALFPASDAPLQLDFTGDRISVGGGCNRMTGPYTLVGERLEVGALAQTKKFCGGGALMAADEAIAARLADAGTRVRGDGDTLVLTTSGGDRLTFTGTPTAATRHGGTGERVFLEVAPQRVPCPHAMIPDHRCLHVRELPFDADGLRQGEGEWQFLYQEIEGYTHTPGVRNVLRLDRYEVADPPADGSSIAYVLDMVVESETVAP</sequence>
<dbReference type="Pfam" id="PF14302">
    <property type="entry name" value="DUF4377"/>
    <property type="match status" value="1"/>
</dbReference>
<dbReference type="EMBL" id="JARXRN010000006">
    <property type="protein sequence ID" value="MDH5828962.1"/>
    <property type="molecule type" value="Genomic_DNA"/>
</dbReference>
<dbReference type="InterPro" id="IPR038670">
    <property type="entry name" value="HslJ-like_sf"/>
</dbReference>
<dbReference type="InterPro" id="IPR005184">
    <property type="entry name" value="DUF306_Meta_HslJ"/>
</dbReference>
<dbReference type="PANTHER" id="PTHR35535:SF1">
    <property type="entry name" value="HEAT SHOCK PROTEIN HSLJ"/>
    <property type="match status" value="1"/>
</dbReference>
<evidence type="ECO:0000256" key="2">
    <source>
        <dbReference type="SAM" id="SignalP"/>
    </source>
</evidence>
<evidence type="ECO:0000259" key="3">
    <source>
        <dbReference type="Pfam" id="PF03724"/>
    </source>
</evidence>
<evidence type="ECO:0000313" key="5">
    <source>
        <dbReference type="EMBL" id="MDH5828962.1"/>
    </source>
</evidence>
<dbReference type="PANTHER" id="PTHR35535">
    <property type="entry name" value="HEAT SHOCK PROTEIN HSLJ"/>
    <property type="match status" value="1"/>
</dbReference>
<reference evidence="5 6" key="1">
    <citation type="submission" date="2023-04" db="EMBL/GenBank/DDBJ databases">
        <title>Luteimonas sp. M1R5S18.</title>
        <authorList>
            <person name="Sun J.-Q."/>
        </authorList>
    </citation>
    <scope>NUCLEOTIDE SEQUENCE [LARGE SCALE GENOMIC DNA]</scope>
    <source>
        <strain evidence="5 6">M1R5S18</strain>
    </source>
</reference>
<feature type="domain" description="DUF306" evidence="3">
    <location>
        <begin position="48"/>
        <end position="161"/>
    </location>
</feature>
<keyword evidence="6" id="KW-1185">Reference proteome</keyword>
<feature type="region of interest" description="Disordered" evidence="1">
    <location>
        <begin position="18"/>
        <end position="38"/>
    </location>
</feature>
<dbReference type="Gene3D" id="2.40.128.270">
    <property type="match status" value="1"/>
</dbReference>
<dbReference type="PROSITE" id="PS51257">
    <property type="entry name" value="PROKAR_LIPOPROTEIN"/>
    <property type="match status" value="1"/>
</dbReference>
<proteinExistence type="predicted"/>
<organism evidence="5 6">
    <name type="scientific">Luteimonas rhizosphaericola</name>
    <dbReference type="NCBI Taxonomy" id="3042024"/>
    <lineage>
        <taxon>Bacteria</taxon>
        <taxon>Pseudomonadati</taxon>
        <taxon>Pseudomonadota</taxon>
        <taxon>Gammaproteobacteria</taxon>
        <taxon>Lysobacterales</taxon>
        <taxon>Lysobacteraceae</taxon>
        <taxon>Luteimonas</taxon>
    </lineage>
</organism>
<evidence type="ECO:0000313" key="6">
    <source>
        <dbReference type="Proteomes" id="UP001156831"/>
    </source>
</evidence>
<protein>
    <submittedName>
        <fullName evidence="5">META and DUF4377 domain-containing protein</fullName>
    </submittedName>
</protein>
<comment type="caution">
    <text evidence="5">The sequence shown here is derived from an EMBL/GenBank/DDBJ whole genome shotgun (WGS) entry which is preliminary data.</text>
</comment>
<feature type="domain" description="DUF4377" evidence="4">
    <location>
        <begin position="181"/>
        <end position="265"/>
    </location>
</feature>
<evidence type="ECO:0000259" key="4">
    <source>
        <dbReference type="Pfam" id="PF14302"/>
    </source>
</evidence>
<keyword evidence="2" id="KW-0732">Signal</keyword>
<gene>
    <name evidence="5" type="ORF">QFW80_00285</name>
</gene>
<dbReference type="InterPro" id="IPR025485">
    <property type="entry name" value="DUF4377"/>
</dbReference>